<gene>
    <name evidence="1" type="ORF">S12H4_29769</name>
</gene>
<organism evidence="1">
    <name type="scientific">marine sediment metagenome</name>
    <dbReference type="NCBI Taxonomy" id="412755"/>
    <lineage>
        <taxon>unclassified sequences</taxon>
        <taxon>metagenomes</taxon>
        <taxon>ecological metagenomes</taxon>
    </lineage>
</organism>
<accession>X1V5S6</accession>
<name>X1V5S6_9ZZZZ</name>
<protein>
    <submittedName>
        <fullName evidence="1">Uncharacterized protein</fullName>
    </submittedName>
</protein>
<sequence length="76" mass="8609">MEERIPRSILPEPYQAAVRRELRKIPTWKLQEAYGKLRAGVPTGIELVEQNRAYALSAIEEASWERGKLSTKGSSP</sequence>
<reference evidence="1" key="1">
    <citation type="journal article" date="2014" name="Front. Microbiol.">
        <title>High frequency of phylogenetically diverse reductive dehalogenase-homologous genes in deep subseafloor sedimentary metagenomes.</title>
        <authorList>
            <person name="Kawai M."/>
            <person name="Futagami T."/>
            <person name="Toyoda A."/>
            <person name="Takaki Y."/>
            <person name="Nishi S."/>
            <person name="Hori S."/>
            <person name="Arai W."/>
            <person name="Tsubouchi T."/>
            <person name="Morono Y."/>
            <person name="Uchiyama I."/>
            <person name="Ito T."/>
            <person name="Fujiyama A."/>
            <person name="Inagaki F."/>
            <person name="Takami H."/>
        </authorList>
    </citation>
    <scope>NUCLEOTIDE SEQUENCE</scope>
    <source>
        <strain evidence="1">Expedition CK06-06</strain>
    </source>
</reference>
<proteinExistence type="predicted"/>
<dbReference type="EMBL" id="BARW01017201">
    <property type="protein sequence ID" value="GAI99964.1"/>
    <property type="molecule type" value="Genomic_DNA"/>
</dbReference>
<evidence type="ECO:0000313" key="1">
    <source>
        <dbReference type="EMBL" id="GAI99964.1"/>
    </source>
</evidence>
<dbReference type="AlphaFoldDB" id="X1V5S6"/>
<comment type="caution">
    <text evidence="1">The sequence shown here is derived from an EMBL/GenBank/DDBJ whole genome shotgun (WGS) entry which is preliminary data.</text>
</comment>